<dbReference type="SMART" id="SM00327">
    <property type="entry name" value="VWA"/>
    <property type="match status" value="1"/>
</dbReference>
<dbReference type="EMBL" id="CP020100">
    <property type="protein sequence ID" value="AQZ94588.1"/>
    <property type="molecule type" value="Genomic_DNA"/>
</dbReference>
<keyword evidence="2" id="KW-0812">Transmembrane</keyword>
<accession>A0A1V0B3T6</accession>
<dbReference type="Gene3D" id="3.40.50.410">
    <property type="entry name" value="von Willebrand factor, type A domain"/>
    <property type="match status" value="1"/>
</dbReference>
<dbReference type="Pfam" id="PF13768">
    <property type="entry name" value="VWA_3"/>
    <property type="match status" value="1"/>
</dbReference>
<evidence type="ECO:0000256" key="2">
    <source>
        <dbReference type="SAM" id="Phobius"/>
    </source>
</evidence>
<reference evidence="5 6" key="1">
    <citation type="submission" date="2017-03" db="EMBL/GenBank/DDBJ databases">
        <title>Complete genome sequence of the novel DNRA strain Pseudomonas sp. S-6-2 isolated from Chinese polluted river sediment. Journal of Biotechnology.</title>
        <authorList>
            <person name="Li J."/>
            <person name="Xiang F."/>
            <person name="Wang L."/>
            <person name="Xi L."/>
            <person name="Liu J."/>
        </authorList>
    </citation>
    <scope>NUCLEOTIDE SEQUENCE [LARGE SCALE GENOMIC DNA]</scope>
    <source>
        <strain evidence="5 6">S-6-2</strain>
    </source>
</reference>
<dbReference type="InterPro" id="IPR013694">
    <property type="entry name" value="VIT"/>
</dbReference>
<evidence type="ECO:0000256" key="1">
    <source>
        <dbReference type="SAM" id="MobiDB-lite"/>
    </source>
</evidence>
<dbReference type="PROSITE" id="PS50234">
    <property type="entry name" value="VWFA"/>
    <property type="match status" value="1"/>
</dbReference>
<dbReference type="PANTHER" id="PTHR45737:SF6">
    <property type="entry name" value="VON WILLEBRAND FACTOR A DOMAIN-CONTAINING PROTEIN 5A"/>
    <property type="match status" value="1"/>
</dbReference>
<feature type="domain" description="VWFA" evidence="3">
    <location>
        <begin position="346"/>
        <end position="516"/>
    </location>
</feature>
<evidence type="ECO:0000313" key="5">
    <source>
        <dbReference type="EMBL" id="AQZ94588.1"/>
    </source>
</evidence>
<evidence type="ECO:0000313" key="6">
    <source>
        <dbReference type="Proteomes" id="UP000243488"/>
    </source>
</evidence>
<dbReference type="Pfam" id="PF08487">
    <property type="entry name" value="VIT"/>
    <property type="match status" value="1"/>
</dbReference>
<dbReference type="STRING" id="1931241.BVH74_07405"/>
<evidence type="ECO:0000259" key="3">
    <source>
        <dbReference type="PROSITE" id="PS50234"/>
    </source>
</evidence>
<protein>
    <submittedName>
        <fullName evidence="5">Marine proteobacterial sortase target protein</fullName>
    </submittedName>
</protein>
<feature type="region of interest" description="Disordered" evidence="1">
    <location>
        <begin position="1"/>
        <end position="25"/>
    </location>
</feature>
<sequence>MTSISPSTHKPHHRHKQPGDTAAVNHSGRCAMQSRFGWLFIISLLFTLPPAQAQESRTALLDQAGTGVFLLRNDNQSAWEPALLLNTEMEVTISGPLARVRIRQRFSNPGLAFAEGLYVLPTSENAAVHGMQLEIGERRIIGQIREKQQARQAYEQARASGQRAGLVEQRRPNLFSTSVANIEAGQSIAVTLEYTELLVPDAGRFNLRLPLTMTPRYTPAPQPSDNPVPVVHPYTAVEGPIVEGLWRDGPSHQARLDIYLDAGMPLDSIHSPSHQLDHDYDGRGYRIQLAHNPVIMDSDFILEWALPADIGNQAAVFSETLDDGHYALLMLSPAERPVSHVRQPREVLLIVDTSGSMQGERMRQARQSLLHALDRLQPEDRFNLFEFNHQHSQLFRQPVPADATHLAMARDWVNALYASGGTEMLPVLRDALSQPSEPGYLRQLIFITDGSVSNEQEVLTMIQRRLHNARLFTVGIGAAPNSYLLRKAAEIGRGQFTPVNDRDGVASSINRLFEKLESPVLTDLRLELEDGIQAQIWPERLPDLYAGQPLVVALKLNRLPESITLHGHQPEPWQQQLWLPEAQQSPGTAKLWARSKIESLMDRLVQGAAEAEVREAVLEVALQHQLMSRYTSFIAIEETPVRSPDEELLSQQIPNLNPADHHLYPQTSLGLLRLWSLALLLFAAALALLIRRRPAHA</sequence>
<keyword evidence="2" id="KW-0472">Membrane</keyword>
<dbReference type="NCBIfam" id="TIGR03788">
    <property type="entry name" value="marine_srt_targ"/>
    <property type="match status" value="1"/>
</dbReference>
<dbReference type="Proteomes" id="UP000243488">
    <property type="component" value="Chromosome"/>
</dbReference>
<dbReference type="SMART" id="SM00609">
    <property type="entry name" value="VIT"/>
    <property type="match status" value="1"/>
</dbReference>
<keyword evidence="2" id="KW-1133">Transmembrane helix</keyword>
<dbReference type="SUPFAM" id="SSF53300">
    <property type="entry name" value="vWA-like"/>
    <property type="match status" value="1"/>
</dbReference>
<name>A0A1V0B3T6_9GAMM</name>
<keyword evidence="6" id="KW-1185">Reference proteome</keyword>
<dbReference type="InterPro" id="IPR002035">
    <property type="entry name" value="VWF_A"/>
</dbReference>
<feature type="transmembrane region" description="Helical" evidence="2">
    <location>
        <begin position="672"/>
        <end position="690"/>
    </location>
</feature>
<gene>
    <name evidence="5" type="ORF">BVH74_07405</name>
</gene>
<dbReference type="InterPro" id="IPR036465">
    <property type="entry name" value="vWFA_dom_sf"/>
</dbReference>
<dbReference type="PROSITE" id="PS51468">
    <property type="entry name" value="VIT"/>
    <property type="match status" value="1"/>
</dbReference>
<dbReference type="InterPro" id="IPR022440">
    <property type="entry name" value="CHP03788"/>
</dbReference>
<dbReference type="KEGG" id="ppha:BVH74_07405"/>
<dbReference type="AlphaFoldDB" id="A0A1V0B3T6"/>
<evidence type="ECO:0000259" key="4">
    <source>
        <dbReference type="PROSITE" id="PS51468"/>
    </source>
</evidence>
<dbReference type="PANTHER" id="PTHR45737">
    <property type="entry name" value="VON WILLEBRAND FACTOR A DOMAIN-CONTAINING PROTEIN 5A"/>
    <property type="match status" value="1"/>
</dbReference>
<proteinExistence type="predicted"/>
<organism evidence="5 6">
    <name type="scientific">Halopseudomonas phragmitis</name>
    <dbReference type="NCBI Taxonomy" id="1931241"/>
    <lineage>
        <taxon>Bacteria</taxon>
        <taxon>Pseudomonadati</taxon>
        <taxon>Pseudomonadota</taxon>
        <taxon>Gammaproteobacteria</taxon>
        <taxon>Pseudomonadales</taxon>
        <taxon>Pseudomonadaceae</taxon>
        <taxon>Halopseudomonas</taxon>
    </lineage>
</organism>
<feature type="domain" description="VIT" evidence="4">
    <location>
        <begin position="68"/>
        <end position="196"/>
    </location>
</feature>